<dbReference type="AlphaFoldDB" id="A0A840F888"/>
<evidence type="ECO:0000259" key="3">
    <source>
        <dbReference type="PROSITE" id="PS51736"/>
    </source>
</evidence>
<dbReference type="Gene3D" id="3.40.50.1390">
    <property type="entry name" value="Resolvase, N-terminal catalytic domain"/>
    <property type="match status" value="1"/>
</dbReference>
<dbReference type="EMBL" id="JACIEV010000001">
    <property type="protein sequence ID" value="MBB4152741.1"/>
    <property type="molecule type" value="Genomic_DNA"/>
</dbReference>
<dbReference type="SMART" id="SM00857">
    <property type="entry name" value="Resolvase"/>
    <property type="match status" value="1"/>
</dbReference>
<evidence type="ECO:0000259" key="4">
    <source>
        <dbReference type="PROSITE" id="PS51737"/>
    </source>
</evidence>
<organism evidence="5 6">
    <name type="scientific">Sphingomonas jinjuensis</name>
    <dbReference type="NCBI Taxonomy" id="535907"/>
    <lineage>
        <taxon>Bacteria</taxon>
        <taxon>Pseudomonadati</taxon>
        <taxon>Pseudomonadota</taxon>
        <taxon>Alphaproteobacteria</taxon>
        <taxon>Sphingomonadales</taxon>
        <taxon>Sphingomonadaceae</taxon>
        <taxon>Sphingomonas</taxon>
    </lineage>
</organism>
<dbReference type="Pfam" id="PF00239">
    <property type="entry name" value="Resolvase"/>
    <property type="match status" value="1"/>
</dbReference>
<dbReference type="PANTHER" id="PTHR30461:SF2">
    <property type="entry name" value="SERINE RECOMBINASE PINE-RELATED"/>
    <property type="match status" value="1"/>
</dbReference>
<evidence type="ECO:0000256" key="2">
    <source>
        <dbReference type="ARBA" id="ARBA00023172"/>
    </source>
</evidence>
<evidence type="ECO:0000313" key="5">
    <source>
        <dbReference type="EMBL" id="MBB4152741.1"/>
    </source>
</evidence>
<dbReference type="GO" id="GO:0000150">
    <property type="term" value="F:DNA strand exchange activity"/>
    <property type="evidence" value="ECO:0007669"/>
    <property type="project" value="InterPro"/>
</dbReference>
<keyword evidence="6" id="KW-1185">Reference proteome</keyword>
<dbReference type="InterPro" id="IPR006119">
    <property type="entry name" value="Resolv_N"/>
</dbReference>
<feature type="domain" description="Resolvase/invertase-type recombinase catalytic" evidence="3">
    <location>
        <begin position="5"/>
        <end position="157"/>
    </location>
</feature>
<dbReference type="PROSITE" id="PS51737">
    <property type="entry name" value="RECOMBINASE_DNA_BIND"/>
    <property type="match status" value="1"/>
</dbReference>
<dbReference type="PANTHER" id="PTHR30461">
    <property type="entry name" value="DNA-INVERTASE FROM LAMBDOID PROPHAGE"/>
    <property type="match status" value="1"/>
</dbReference>
<dbReference type="GO" id="GO:0003677">
    <property type="term" value="F:DNA binding"/>
    <property type="evidence" value="ECO:0007669"/>
    <property type="project" value="UniProtKB-KW"/>
</dbReference>
<accession>A0A840F888</accession>
<keyword evidence="2" id="KW-0233">DNA recombination</keyword>
<evidence type="ECO:0000256" key="1">
    <source>
        <dbReference type="ARBA" id="ARBA00023125"/>
    </source>
</evidence>
<protein>
    <submittedName>
        <fullName evidence="5">DNA invertase Pin-like site-specific DNA recombinase</fullName>
    </submittedName>
</protein>
<reference evidence="5 6" key="1">
    <citation type="submission" date="2020-08" db="EMBL/GenBank/DDBJ databases">
        <title>Genomic Encyclopedia of Type Strains, Phase IV (KMG-IV): sequencing the most valuable type-strain genomes for metagenomic binning, comparative biology and taxonomic classification.</title>
        <authorList>
            <person name="Goeker M."/>
        </authorList>
    </citation>
    <scope>NUCLEOTIDE SEQUENCE [LARGE SCALE GENOMIC DNA]</scope>
    <source>
        <strain evidence="5 6">YC6723</strain>
    </source>
</reference>
<comment type="caution">
    <text evidence="5">The sequence shown here is derived from an EMBL/GenBank/DDBJ whole genome shotgun (WGS) entry which is preliminary data.</text>
</comment>
<dbReference type="SUPFAM" id="SSF53041">
    <property type="entry name" value="Resolvase-like"/>
    <property type="match status" value="1"/>
</dbReference>
<dbReference type="Pfam" id="PF07508">
    <property type="entry name" value="Recombinase"/>
    <property type="match status" value="1"/>
</dbReference>
<dbReference type="InterPro" id="IPR050639">
    <property type="entry name" value="SSR_resolvase"/>
</dbReference>
<sequence>MKPVRCAIYTRKSSDEGLEQSFNSLDAQREACGAYILSQASEGWIALPEVYDDGGLSGGTLERPALKRLLAEVAAGRVDIIVVYKVDRLTRSLFDFAKLVETFDAAGTSFVSVTQSFNTTTSMGRLTLNMLLSFAQFEREVTAERIRDKIAASKARGMWMGGTPPLGYEPNDRTLTIVEEHAALIRHIFTRYLALGSVRRLQEELAAERTTIPSRVSISGKPLGGGAFTRGQLYAILKNVIYQGKIGHKDKIYSGLHEPIIDEDTFAATQAMLADHLQGHRSRAAAAETSPLAGRIVDDAGEPLVANHACKGKVRHRYYVSRALQHATATTGLRVPAREIERLVADAVADLFTKPFELAAAASLDLPVHQVEAFHARAAAMAATVTERRSPILTGIINEVKVGDRAVTLTCETAALADALQIAQHADAPATIEISCPARLIRSGRALRLVQDNGAVAQATPDKALVRLLVQARRWWTILRAGDISISQLAGREGVTSSYISRVVRLAFLAPSVTDAILAGRQRAGVTAASLTLEGEWPSDWNAQAVSFLPAKPRLTS</sequence>
<name>A0A840F888_9SPHN</name>
<keyword evidence="1" id="KW-0238">DNA-binding</keyword>
<dbReference type="InterPro" id="IPR036162">
    <property type="entry name" value="Resolvase-like_N_sf"/>
</dbReference>
<dbReference type="InterPro" id="IPR038109">
    <property type="entry name" value="DNA_bind_recomb_sf"/>
</dbReference>
<dbReference type="RefSeq" id="WP_183982387.1">
    <property type="nucleotide sequence ID" value="NZ_JACIEV010000001.1"/>
</dbReference>
<dbReference type="SUPFAM" id="SSF109709">
    <property type="entry name" value="KorB DNA-binding domain-like"/>
    <property type="match status" value="1"/>
</dbReference>
<dbReference type="Proteomes" id="UP000529795">
    <property type="component" value="Unassembled WGS sequence"/>
</dbReference>
<evidence type="ECO:0000313" key="6">
    <source>
        <dbReference type="Proteomes" id="UP000529795"/>
    </source>
</evidence>
<proteinExistence type="predicted"/>
<gene>
    <name evidence="5" type="ORF">GGQ80_000617</name>
</gene>
<dbReference type="CDD" id="cd03768">
    <property type="entry name" value="SR_ResInv"/>
    <property type="match status" value="1"/>
</dbReference>
<dbReference type="Gene3D" id="3.90.1750.20">
    <property type="entry name" value="Putative Large Serine Recombinase, Chain B, Domain 2"/>
    <property type="match status" value="1"/>
</dbReference>
<feature type="domain" description="Recombinase" evidence="4">
    <location>
        <begin position="165"/>
        <end position="279"/>
    </location>
</feature>
<dbReference type="InterPro" id="IPR011109">
    <property type="entry name" value="DNA_bind_recombinase_dom"/>
</dbReference>
<dbReference type="PROSITE" id="PS51736">
    <property type="entry name" value="RECOMBINASES_3"/>
    <property type="match status" value="1"/>
</dbReference>